<dbReference type="Pfam" id="PF02660">
    <property type="entry name" value="G3P_acyltransf"/>
    <property type="match status" value="1"/>
</dbReference>
<evidence type="ECO:0000256" key="7">
    <source>
        <dbReference type="ARBA" id="ARBA00023136"/>
    </source>
</evidence>
<comment type="similarity">
    <text evidence="10">Belongs to the PlsY family.</text>
</comment>
<comment type="pathway">
    <text evidence="10">Lipid metabolism; phospholipid metabolism.</text>
</comment>
<evidence type="ECO:0000256" key="2">
    <source>
        <dbReference type="ARBA" id="ARBA00022516"/>
    </source>
</evidence>
<keyword evidence="1 10" id="KW-1003">Cell membrane</keyword>
<proteinExistence type="inferred from homology"/>
<feature type="transmembrane region" description="Helical" evidence="10">
    <location>
        <begin position="114"/>
        <end position="139"/>
    </location>
</feature>
<evidence type="ECO:0000256" key="1">
    <source>
        <dbReference type="ARBA" id="ARBA00022475"/>
    </source>
</evidence>
<evidence type="ECO:0000313" key="11">
    <source>
        <dbReference type="EMBL" id="VFJ43994.1"/>
    </source>
</evidence>
<comment type="catalytic activity">
    <reaction evidence="10">
        <text>an acyl phosphate + sn-glycerol 3-phosphate = a 1-acyl-sn-glycero-3-phosphate + phosphate</text>
        <dbReference type="Rhea" id="RHEA:34075"/>
        <dbReference type="ChEBI" id="CHEBI:43474"/>
        <dbReference type="ChEBI" id="CHEBI:57597"/>
        <dbReference type="ChEBI" id="CHEBI:57970"/>
        <dbReference type="ChEBI" id="CHEBI:59918"/>
        <dbReference type="EC" id="2.3.1.275"/>
    </reaction>
</comment>
<comment type="subunit">
    <text evidence="10">Probably interacts with PlsX.</text>
</comment>
<dbReference type="InterPro" id="IPR003811">
    <property type="entry name" value="G3P_acylTferase_PlsY"/>
</dbReference>
<reference evidence="11" key="1">
    <citation type="submission" date="2019-02" db="EMBL/GenBank/DDBJ databases">
        <authorList>
            <person name="Gruber-Vodicka R. H."/>
            <person name="Seah K. B. B."/>
        </authorList>
    </citation>
    <scope>NUCLEOTIDE SEQUENCE</scope>
    <source>
        <strain evidence="11">BECK_DK161</strain>
    </source>
</reference>
<comment type="subcellular location">
    <subcellularLocation>
        <location evidence="10">Cell membrane</location>
        <topology evidence="10">Multi-pass membrane protein</topology>
    </subcellularLocation>
</comment>
<dbReference type="GO" id="GO:0008654">
    <property type="term" value="P:phospholipid biosynthetic process"/>
    <property type="evidence" value="ECO:0007669"/>
    <property type="project" value="UniProtKB-UniRule"/>
</dbReference>
<sequence>MNTLLVILAVAGAYLAGSISSAIVVCRLMGLPDPRTTGSGNPGTTNVLRLGGKKAAAITLIGDVLKGLLPVLIVRFFVDSSPIILAAAGIAAFLGHVFPVLFRFQGGKGVATAFGVIVGISWPVGLAILATWLLVAVLFRYSSLSALVAAALAPFYMAYFTADPIHTGAISSVVLVVIWRHRANIRNLLAGTEGKIGEKG</sequence>
<keyword evidence="4 10" id="KW-0812">Transmembrane</keyword>
<dbReference type="GO" id="GO:0005886">
    <property type="term" value="C:plasma membrane"/>
    <property type="evidence" value="ECO:0007669"/>
    <property type="project" value="UniProtKB-SubCell"/>
</dbReference>
<dbReference type="HAMAP" id="MF_01043">
    <property type="entry name" value="PlsY"/>
    <property type="match status" value="1"/>
</dbReference>
<evidence type="ECO:0000256" key="3">
    <source>
        <dbReference type="ARBA" id="ARBA00022679"/>
    </source>
</evidence>
<evidence type="ECO:0000256" key="8">
    <source>
        <dbReference type="ARBA" id="ARBA00023209"/>
    </source>
</evidence>
<gene>
    <name evidence="10" type="primary">plsY</name>
    <name evidence="11" type="ORF">BECKDK2373C_GA0170839_100715</name>
</gene>
<keyword evidence="3 10" id="KW-0808">Transferase</keyword>
<dbReference type="AlphaFoldDB" id="A0A450RXY8"/>
<dbReference type="UniPathway" id="UPA00085"/>
<evidence type="ECO:0000256" key="6">
    <source>
        <dbReference type="ARBA" id="ARBA00023098"/>
    </source>
</evidence>
<evidence type="ECO:0000256" key="9">
    <source>
        <dbReference type="ARBA" id="ARBA00023264"/>
    </source>
</evidence>
<keyword evidence="6 10" id="KW-0443">Lipid metabolism</keyword>
<dbReference type="PANTHER" id="PTHR30309:SF0">
    <property type="entry name" value="GLYCEROL-3-PHOSPHATE ACYLTRANSFERASE-RELATED"/>
    <property type="match status" value="1"/>
</dbReference>
<accession>A0A450RXY8</accession>
<dbReference type="SMART" id="SM01207">
    <property type="entry name" value="G3P_acyltransf"/>
    <property type="match status" value="1"/>
</dbReference>
<evidence type="ECO:0000256" key="10">
    <source>
        <dbReference type="HAMAP-Rule" id="MF_01043"/>
    </source>
</evidence>
<evidence type="ECO:0000256" key="5">
    <source>
        <dbReference type="ARBA" id="ARBA00022989"/>
    </source>
</evidence>
<feature type="transmembrane region" description="Helical" evidence="10">
    <location>
        <begin position="159"/>
        <end position="179"/>
    </location>
</feature>
<keyword evidence="8 10" id="KW-0594">Phospholipid biosynthesis</keyword>
<feature type="transmembrane region" description="Helical" evidence="10">
    <location>
        <begin position="83"/>
        <end position="102"/>
    </location>
</feature>
<comment type="function">
    <text evidence="10">Catalyzes the transfer of an acyl group from acyl-phosphate (acyl-PO(4)) to glycerol-3-phosphate (G3P) to form lysophosphatidic acid (LPA). This enzyme utilizes acyl-phosphate as fatty acyl donor, but not acyl-CoA or acyl-ACP.</text>
</comment>
<name>A0A450RXY8_9GAMM</name>
<keyword evidence="9 10" id="KW-1208">Phospholipid metabolism</keyword>
<protein>
    <recommendedName>
        <fullName evidence="10">Glycerol-3-phosphate acyltransferase</fullName>
    </recommendedName>
    <alternativeName>
        <fullName evidence="10">Acyl-PO4 G3P acyltransferase</fullName>
    </alternativeName>
    <alternativeName>
        <fullName evidence="10">Acyl-phosphate--glycerol-3-phosphate acyltransferase</fullName>
    </alternativeName>
    <alternativeName>
        <fullName evidence="10">G3P acyltransferase</fullName>
        <shortName evidence="10">GPAT</shortName>
        <ecNumber evidence="10">2.3.1.275</ecNumber>
    </alternativeName>
    <alternativeName>
        <fullName evidence="10">Lysophosphatidic acid synthase</fullName>
        <shortName evidence="10">LPA synthase</shortName>
    </alternativeName>
</protein>
<comment type="caution">
    <text evidence="10">Lacks conserved residue(s) required for the propagation of feature annotation.</text>
</comment>
<dbReference type="PANTHER" id="PTHR30309">
    <property type="entry name" value="INNER MEMBRANE PROTEIN YGIH"/>
    <property type="match status" value="1"/>
</dbReference>
<keyword evidence="5 10" id="KW-1133">Transmembrane helix</keyword>
<keyword evidence="7 10" id="KW-0472">Membrane</keyword>
<dbReference type="EMBL" id="CAADEY010000007">
    <property type="protein sequence ID" value="VFJ43994.1"/>
    <property type="molecule type" value="Genomic_DNA"/>
</dbReference>
<organism evidence="11">
    <name type="scientific">Candidatus Kentrum sp. DK</name>
    <dbReference type="NCBI Taxonomy" id="2126562"/>
    <lineage>
        <taxon>Bacteria</taxon>
        <taxon>Pseudomonadati</taxon>
        <taxon>Pseudomonadota</taxon>
        <taxon>Gammaproteobacteria</taxon>
        <taxon>Candidatus Kentrum</taxon>
    </lineage>
</organism>
<dbReference type="EC" id="2.3.1.275" evidence="10"/>
<dbReference type="GO" id="GO:0043772">
    <property type="term" value="F:acyl-phosphate glycerol-3-phosphate acyltransferase activity"/>
    <property type="evidence" value="ECO:0007669"/>
    <property type="project" value="UniProtKB-UniRule"/>
</dbReference>
<dbReference type="NCBIfam" id="TIGR00023">
    <property type="entry name" value="glycerol-3-phosphate 1-O-acyltransferase PlsY"/>
    <property type="match status" value="1"/>
</dbReference>
<keyword evidence="11" id="KW-0012">Acyltransferase</keyword>
<keyword evidence="2 10" id="KW-0444">Lipid biosynthesis</keyword>
<evidence type="ECO:0000256" key="4">
    <source>
        <dbReference type="ARBA" id="ARBA00022692"/>
    </source>
</evidence>